<gene>
    <name evidence="9" type="primary">sigJ</name>
    <name evidence="9" type="ORF">P0Y48_07820</name>
</gene>
<dbReference type="GO" id="GO:0003677">
    <property type="term" value="F:DNA binding"/>
    <property type="evidence" value="ECO:0007669"/>
    <property type="project" value="InterPro"/>
</dbReference>
<dbReference type="PANTHER" id="PTHR30173:SF43">
    <property type="entry name" value="ECF RNA POLYMERASE SIGMA FACTOR SIGI-RELATED"/>
    <property type="match status" value="1"/>
</dbReference>
<dbReference type="InterPro" id="IPR013325">
    <property type="entry name" value="RNA_pol_sigma_r2"/>
</dbReference>
<feature type="domain" description="RNA polymerase sigma factor 70 region 4 type 2" evidence="7">
    <location>
        <begin position="121"/>
        <end position="171"/>
    </location>
</feature>
<dbReference type="InterPro" id="IPR013249">
    <property type="entry name" value="RNA_pol_sigma70_r4_t2"/>
</dbReference>
<dbReference type="SUPFAM" id="SSF54427">
    <property type="entry name" value="NTF2-like"/>
    <property type="match status" value="1"/>
</dbReference>
<evidence type="ECO:0000256" key="2">
    <source>
        <dbReference type="ARBA" id="ARBA00011344"/>
    </source>
</evidence>
<dbReference type="Pfam" id="PF04542">
    <property type="entry name" value="Sigma70_r2"/>
    <property type="match status" value="1"/>
</dbReference>
<dbReference type="GO" id="GO:0016987">
    <property type="term" value="F:sigma factor activity"/>
    <property type="evidence" value="ECO:0007669"/>
    <property type="project" value="UniProtKB-KW"/>
</dbReference>
<evidence type="ECO:0000259" key="6">
    <source>
        <dbReference type="Pfam" id="PF04542"/>
    </source>
</evidence>
<evidence type="ECO:0000256" key="1">
    <source>
        <dbReference type="ARBA" id="ARBA00010641"/>
    </source>
</evidence>
<reference evidence="9" key="1">
    <citation type="submission" date="2023-03" db="EMBL/GenBank/DDBJ databases">
        <title>Andean soil-derived lignocellulolytic bacterial consortium as a source of novel taxa and putative plastic-active enzymes.</title>
        <authorList>
            <person name="Diaz-Garcia L."/>
            <person name="Chuvochina M."/>
            <person name="Feuerriegel G."/>
            <person name="Bunk B."/>
            <person name="Sproer C."/>
            <person name="Streit W.R."/>
            <person name="Rodriguez L.M."/>
            <person name="Overmann J."/>
            <person name="Jimenez D.J."/>
        </authorList>
    </citation>
    <scope>NUCLEOTIDE SEQUENCE</scope>
    <source>
        <strain evidence="9">MAG 4610</strain>
    </source>
</reference>
<dbReference type="Gene3D" id="3.10.450.50">
    <property type="match status" value="1"/>
</dbReference>
<evidence type="ECO:0000259" key="8">
    <source>
        <dbReference type="Pfam" id="PF12680"/>
    </source>
</evidence>
<evidence type="ECO:0000256" key="3">
    <source>
        <dbReference type="ARBA" id="ARBA00023015"/>
    </source>
</evidence>
<accession>A0AAJ5VYA8</accession>
<comment type="similarity">
    <text evidence="1">Belongs to the sigma-70 factor family. ECF subfamily.</text>
</comment>
<dbReference type="GO" id="GO:0006352">
    <property type="term" value="P:DNA-templated transcription initiation"/>
    <property type="evidence" value="ECO:0007669"/>
    <property type="project" value="InterPro"/>
</dbReference>
<protein>
    <submittedName>
        <fullName evidence="9">RNA polymerase sigma factor SigJ</fullName>
    </submittedName>
</protein>
<dbReference type="AlphaFoldDB" id="A0AAJ5VYA8"/>
<keyword evidence="5" id="KW-0804">Transcription</keyword>
<dbReference type="InterPro" id="IPR013324">
    <property type="entry name" value="RNA_pol_sigma_r3/r4-like"/>
</dbReference>
<organism evidence="9 10">
    <name type="scientific">Candidatus Microbacterium phytovorans</name>
    <dbReference type="NCBI Taxonomy" id="3121374"/>
    <lineage>
        <taxon>Bacteria</taxon>
        <taxon>Bacillati</taxon>
        <taxon>Actinomycetota</taxon>
        <taxon>Actinomycetes</taxon>
        <taxon>Micrococcales</taxon>
        <taxon>Microbacteriaceae</taxon>
        <taxon>Microbacterium</taxon>
    </lineage>
</organism>
<comment type="subunit">
    <text evidence="2">Interacts transiently with the RNA polymerase catalytic core formed by RpoA, RpoB, RpoC and RpoZ (2 alpha, 1 beta, 1 beta' and 1 omega subunit) to form the RNA polymerase holoenzyme that can initiate transcription.</text>
</comment>
<evidence type="ECO:0000313" key="10">
    <source>
        <dbReference type="Proteomes" id="UP001213972"/>
    </source>
</evidence>
<dbReference type="NCBIfam" id="NF007214">
    <property type="entry name" value="PRK09636.1"/>
    <property type="match status" value="1"/>
</dbReference>
<dbReference type="NCBIfam" id="TIGR02937">
    <property type="entry name" value="sigma70-ECF"/>
    <property type="match status" value="1"/>
</dbReference>
<keyword evidence="3" id="KW-0805">Transcription regulation</keyword>
<dbReference type="Pfam" id="PF08281">
    <property type="entry name" value="Sigma70_r4_2"/>
    <property type="match status" value="1"/>
</dbReference>
<dbReference type="PANTHER" id="PTHR30173">
    <property type="entry name" value="SIGMA 19 FACTOR"/>
    <property type="match status" value="1"/>
</dbReference>
<evidence type="ECO:0000256" key="4">
    <source>
        <dbReference type="ARBA" id="ARBA00023082"/>
    </source>
</evidence>
<feature type="domain" description="SnoaL-like" evidence="8">
    <location>
        <begin position="189"/>
        <end position="287"/>
    </location>
</feature>
<evidence type="ECO:0000259" key="7">
    <source>
        <dbReference type="Pfam" id="PF08281"/>
    </source>
</evidence>
<name>A0AAJ5VYA8_9MICO</name>
<dbReference type="InterPro" id="IPR037401">
    <property type="entry name" value="SnoaL-like"/>
</dbReference>
<dbReference type="InterPro" id="IPR014284">
    <property type="entry name" value="RNA_pol_sigma-70_dom"/>
</dbReference>
<dbReference type="InterPro" id="IPR052704">
    <property type="entry name" value="ECF_Sigma-70_Domain"/>
</dbReference>
<dbReference type="Pfam" id="PF12680">
    <property type="entry name" value="SnoaL_2"/>
    <property type="match status" value="1"/>
</dbReference>
<sequence length="299" mass="32170">MDETTSEAELAGGGLLAAERPRLLAAAYRMLGTRADAEDAVQEAFTRWLRLSDEERGAVRAPGAWLLRVTGRVCLDVWGSARRRRELYVGEWLPEPLPVHADAADDDPAERVERADSVSTALLLVLETLTPAERVAFVLHDVFAVSFTEIADVVGRTPAACRQLAASARRHVGSRPGVGVSRDRHSALVRAFADAAGSGRLEALVAVLDPDVVLRSDGGGRVSAARRPVRGSDDVARFLLGLARKQPEATYEPVVHGDGDGILIRLDAAVAAVVSFATDGARVTDIWMMRNPDKLGAWR</sequence>
<dbReference type="InterPro" id="IPR032710">
    <property type="entry name" value="NTF2-like_dom_sf"/>
</dbReference>
<feature type="domain" description="RNA polymerase sigma-70 region 2" evidence="6">
    <location>
        <begin position="17"/>
        <end position="83"/>
    </location>
</feature>
<proteinExistence type="inferred from homology"/>
<evidence type="ECO:0000313" key="9">
    <source>
        <dbReference type="EMBL" id="WEK12387.1"/>
    </source>
</evidence>
<evidence type="ECO:0000256" key="5">
    <source>
        <dbReference type="ARBA" id="ARBA00023163"/>
    </source>
</evidence>
<dbReference type="EMBL" id="CP119321">
    <property type="protein sequence ID" value="WEK12387.1"/>
    <property type="molecule type" value="Genomic_DNA"/>
</dbReference>
<dbReference type="InterPro" id="IPR007627">
    <property type="entry name" value="RNA_pol_sigma70_r2"/>
</dbReference>
<dbReference type="SUPFAM" id="SSF88659">
    <property type="entry name" value="Sigma3 and sigma4 domains of RNA polymerase sigma factors"/>
    <property type="match status" value="1"/>
</dbReference>
<dbReference type="Gene3D" id="1.10.10.10">
    <property type="entry name" value="Winged helix-like DNA-binding domain superfamily/Winged helix DNA-binding domain"/>
    <property type="match status" value="1"/>
</dbReference>
<dbReference type="InterPro" id="IPR036388">
    <property type="entry name" value="WH-like_DNA-bd_sf"/>
</dbReference>
<dbReference type="Proteomes" id="UP001213972">
    <property type="component" value="Chromosome"/>
</dbReference>
<dbReference type="SUPFAM" id="SSF88946">
    <property type="entry name" value="Sigma2 domain of RNA polymerase sigma factors"/>
    <property type="match status" value="1"/>
</dbReference>
<keyword evidence="4" id="KW-0731">Sigma factor</keyword>
<dbReference type="Gene3D" id="1.10.1740.10">
    <property type="match status" value="1"/>
</dbReference>